<dbReference type="GO" id="GO:0009279">
    <property type="term" value="C:cell outer membrane"/>
    <property type="evidence" value="ECO:0007669"/>
    <property type="project" value="UniProtKB-SubCell"/>
</dbReference>
<feature type="chain" id="PRO_5024270395" evidence="2">
    <location>
        <begin position="41"/>
        <end position="1156"/>
    </location>
</feature>
<keyword evidence="1" id="KW-0812">Transmembrane</keyword>
<dbReference type="SUPFAM" id="SSF49464">
    <property type="entry name" value="Carboxypeptidase regulatory domain-like"/>
    <property type="match status" value="1"/>
</dbReference>
<dbReference type="PROSITE" id="PS52016">
    <property type="entry name" value="TONB_DEPENDENT_REC_3"/>
    <property type="match status" value="1"/>
</dbReference>
<comment type="similarity">
    <text evidence="1">Belongs to the TonB-dependent receptor family.</text>
</comment>
<dbReference type="Pfam" id="PF07715">
    <property type="entry name" value="Plug"/>
    <property type="match status" value="1"/>
</dbReference>
<keyword evidence="1" id="KW-0813">Transport</keyword>
<evidence type="ECO:0000259" key="3">
    <source>
        <dbReference type="Pfam" id="PF07715"/>
    </source>
</evidence>
<proteinExistence type="inferred from homology"/>
<name>A0A5M6D5V7_9BACT</name>
<comment type="subcellular location">
    <subcellularLocation>
        <location evidence="1">Cell outer membrane</location>
        <topology evidence="1">Multi-pass membrane protein</topology>
    </subcellularLocation>
</comment>
<dbReference type="InterPro" id="IPR012910">
    <property type="entry name" value="Plug_dom"/>
</dbReference>
<protein>
    <submittedName>
        <fullName evidence="4">TonB-dependent receptor</fullName>
    </submittedName>
</protein>
<dbReference type="Gene3D" id="2.170.130.10">
    <property type="entry name" value="TonB-dependent receptor, plug domain"/>
    <property type="match status" value="1"/>
</dbReference>
<reference evidence="4 5" key="1">
    <citation type="submission" date="2019-09" db="EMBL/GenBank/DDBJ databases">
        <title>Genome sequence and assembly of Adhaeribacter sp.</title>
        <authorList>
            <person name="Chhetri G."/>
        </authorList>
    </citation>
    <scope>NUCLEOTIDE SEQUENCE [LARGE SCALE GENOMIC DNA]</scope>
    <source>
        <strain evidence="4 5">DK36</strain>
    </source>
</reference>
<dbReference type="NCBIfam" id="TIGR04057">
    <property type="entry name" value="SusC_RagA_signa"/>
    <property type="match status" value="1"/>
</dbReference>
<dbReference type="NCBIfam" id="TIGR04056">
    <property type="entry name" value="OMP_RagA_SusC"/>
    <property type="match status" value="1"/>
</dbReference>
<dbReference type="AlphaFoldDB" id="A0A5M6D5V7"/>
<evidence type="ECO:0000256" key="1">
    <source>
        <dbReference type="PROSITE-ProRule" id="PRU01360"/>
    </source>
</evidence>
<dbReference type="Gene3D" id="2.60.40.1120">
    <property type="entry name" value="Carboxypeptidase-like, regulatory domain"/>
    <property type="match status" value="1"/>
</dbReference>
<comment type="caution">
    <text evidence="4">The sequence shown here is derived from an EMBL/GenBank/DDBJ whole genome shotgun (WGS) entry which is preliminary data.</text>
</comment>
<sequence>MVAILILYSPQTSFMKQTLRKKKWLTTAIGLAFSLPWVQAQQVSFSSVAANTRQTHTVQANKASYTLQEVLNRLETTQKVRFMYDPELIQHKYIAKSGSDIKKGRLEAELKVLLAPLNLGVKKAAENYFVIQQLATPVTTAAPASTTDAKQITVKGKVTAKEDNSPLPGVTVLVKGTTNGTATTTDGNYSLVVAENNATLVFSFVGYKTQEVAINNRTQVNVALEVDASSLEEVQIVAYGEQKKESVVGAISTVKVKEITTPTRNLQNALAGKVAGVIAVQRSGEPGYDDAQFWIRGVSTFGGGANPLILVDGVERPISNIEPEEIETFSILKDAAATAVYGIRGANGVILVTTRRGTKEKPSISLKVERGIVGATMLPDLVDGPTYLELYNEAQLATNPNFVTPYTPEYIEKTRSGEDPYLYPNVNWMDMMMKDWSNNQRANLNITGGGDVAKYFVSATYYDEDGIWKGDNLNTYNTNIKLKRYNFRANTDINLNKDTELSLGIGGILVTSNYPGRSAADIWGNNGGIMMNTPIGYAPFYPDPTNPNKIIYGGVNGIGNPYQHLTGAGFTTEWRNNIQSDLTLRHDLSRFVKGLKLMGKFAFDGYNYHNIQRVRGSNDDSGDRWALNGRDANGNLILTKFYDGVDDLPYNRNSGGNRRIYTQANINYDRTFGNHTIAGLVLYNQQDYQVGDAANAINALPFRLQGLVSRVSYGFKERYFAEFNAGYNGSENFAKGHRYGFFPAYALGWIVSEEPFFKNNINLVDFLKFRGSFGYKGNDQLGQSNGSVRRFAYITTVGTGNGGYTFGDANQNGFNGRGEDQWGANLTWEREREINVGIEARFLRGFYLQADVFKRHRTGIFLQRNALPAIMGLQNNPWGNLGEFENQGIDATLEYRKKIGQVDVTLRGNYTFARNNLLNNDEPDWAYTYQNRKGKRLNQPFGLIADGLFQDQEDINASPTHTFGPVRPGDLKYKDINGDGVVNAFDEVAIGNPSTPEIVYGFGTTLNYKGFDLSAFFQGTGNMDFMLSGNGWFPFVQGGLRGNLNENALDRWTPENPSQDVLFPRLSFGPNTNNYRSSTWWQRDASYLRLKTTELGYTIPKVITQRLKINTLRIYVSGFNLFTWSKFDYWDPELGNGNGSAYPIQRNFNAGINLNL</sequence>
<dbReference type="InterPro" id="IPR037066">
    <property type="entry name" value="Plug_dom_sf"/>
</dbReference>
<keyword evidence="1" id="KW-0472">Membrane</keyword>
<keyword evidence="1" id="KW-0998">Cell outer membrane</keyword>
<dbReference type="Proteomes" id="UP000323426">
    <property type="component" value="Unassembled WGS sequence"/>
</dbReference>
<evidence type="ECO:0000313" key="4">
    <source>
        <dbReference type="EMBL" id="KAA5542888.1"/>
    </source>
</evidence>
<feature type="signal peptide" evidence="2">
    <location>
        <begin position="1"/>
        <end position="40"/>
    </location>
</feature>
<dbReference type="InterPro" id="IPR023997">
    <property type="entry name" value="TonB-dep_OMP_SusC/RagA_CS"/>
</dbReference>
<accession>A0A5M6D5V7</accession>
<keyword evidence="4" id="KW-0675">Receptor</keyword>
<dbReference type="EMBL" id="VWSF01000016">
    <property type="protein sequence ID" value="KAA5542888.1"/>
    <property type="molecule type" value="Genomic_DNA"/>
</dbReference>
<feature type="domain" description="TonB-dependent receptor plug" evidence="3">
    <location>
        <begin position="244"/>
        <end position="349"/>
    </location>
</feature>
<dbReference type="InterPro" id="IPR008969">
    <property type="entry name" value="CarboxyPept-like_regulatory"/>
</dbReference>
<dbReference type="InterPro" id="IPR039426">
    <property type="entry name" value="TonB-dep_rcpt-like"/>
</dbReference>
<organism evidence="4 5">
    <name type="scientific">Adhaeribacter rhizoryzae</name>
    <dbReference type="NCBI Taxonomy" id="2607907"/>
    <lineage>
        <taxon>Bacteria</taxon>
        <taxon>Pseudomonadati</taxon>
        <taxon>Bacteroidota</taxon>
        <taxon>Cytophagia</taxon>
        <taxon>Cytophagales</taxon>
        <taxon>Hymenobacteraceae</taxon>
        <taxon>Adhaeribacter</taxon>
    </lineage>
</organism>
<keyword evidence="1" id="KW-1134">Transmembrane beta strand</keyword>
<keyword evidence="2" id="KW-0732">Signal</keyword>
<dbReference type="SUPFAM" id="SSF56935">
    <property type="entry name" value="Porins"/>
    <property type="match status" value="1"/>
</dbReference>
<dbReference type="FunFam" id="2.170.130.10:FF:000003">
    <property type="entry name" value="SusC/RagA family TonB-linked outer membrane protein"/>
    <property type="match status" value="1"/>
</dbReference>
<dbReference type="InterPro" id="IPR023996">
    <property type="entry name" value="TonB-dep_OMP_SusC/RagA"/>
</dbReference>
<keyword evidence="5" id="KW-1185">Reference proteome</keyword>
<evidence type="ECO:0000256" key="2">
    <source>
        <dbReference type="SAM" id="SignalP"/>
    </source>
</evidence>
<dbReference type="Pfam" id="PF13715">
    <property type="entry name" value="CarbopepD_reg_2"/>
    <property type="match status" value="1"/>
</dbReference>
<gene>
    <name evidence="4" type="ORF">F0145_18285</name>
</gene>
<evidence type="ECO:0000313" key="5">
    <source>
        <dbReference type="Proteomes" id="UP000323426"/>
    </source>
</evidence>